<dbReference type="Pfam" id="PF00535">
    <property type="entry name" value="Glycos_transf_2"/>
    <property type="match status" value="1"/>
</dbReference>
<dbReference type="InterPro" id="IPR001173">
    <property type="entry name" value="Glyco_trans_2-like"/>
</dbReference>
<organism evidence="2 3">
    <name type="scientific">Candidatus Woesebacteria bacterium CG07_land_8_20_14_0_80_44_9</name>
    <dbReference type="NCBI Taxonomy" id="1975058"/>
    <lineage>
        <taxon>Bacteria</taxon>
        <taxon>Candidatus Woeseibacteriota</taxon>
    </lineage>
</organism>
<dbReference type="PANTHER" id="PTHR43685:SF2">
    <property type="entry name" value="GLYCOSYLTRANSFERASE 2-LIKE DOMAIN-CONTAINING PROTEIN"/>
    <property type="match status" value="1"/>
</dbReference>
<dbReference type="Gene3D" id="3.90.550.10">
    <property type="entry name" value="Spore Coat Polysaccharide Biosynthesis Protein SpsA, Chain A"/>
    <property type="match status" value="1"/>
</dbReference>
<protein>
    <recommendedName>
        <fullName evidence="1">Glycosyltransferase 2-like domain-containing protein</fullName>
    </recommendedName>
</protein>
<dbReference type="PANTHER" id="PTHR43685">
    <property type="entry name" value="GLYCOSYLTRANSFERASE"/>
    <property type="match status" value="1"/>
</dbReference>
<dbReference type="SUPFAM" id="SSF53448">
    <property type="entry name" value="Nucleotide-diphospho-sugar transferases"/>
    <property type="match status" value="1"/>
</dbReference>
<dbReference type="CDD" id="cd00761">
    <property type="entry name" value="Glyco_tranf_GTA_type"/>
    <property type="match status" value="1"/>
</dbReference>
<dbReference type="InterPro" id="IPR050834">
    <property type="entry name" value="Glycosyltransf_2"/>
</dbReference>
<evidence type="ECO:0000313" key="3">
    <source>
        <dbReference type="Proteomes" id="UP000231669"/>
    </source>
</evidence>
<comment type="caution">
    <text evidence="2">The sequence shown here is derived from an EMBL/GenBank/DDBJ whole genome shotgun (WGS) entry which is preliminary data.</text>
</comment>
<feature type="domain" description="Glycosyltransferase 2-like" evidence="1">
    <location>
        <begin position="19"/>
        <end position="179"/>
    </location>
</feature>
<dbReference type="AlphaFoldDB" id="A0A2M6YEB2"/>
<gene>
    <name evidence="2" type="ORF">COT08_01235</name>
</gene>
<accession>A0A2M6YEB2</accession>
<evidence type="ECO:0000259" key="1">
    <source>
        <dbReference type="Pfam" id="PF00535"/>
    </source>
</evidence>
<dbReference type="EMBL" id="PEXE01000029">
    <property type="protein sequence ID" value="PIU28471.1"/>
    <property type="molecule type" value="Genomic_DNA"/>
</dbReference>
<name>A0A2M6YEB2_9BACT</name>
<proteinExistence type="predicted"/>
<dbReference type="InterPro" id="IPR029044">
    <property type="entry name" value="Nucleotide-diphossugar_trans"/>
</dbReference>
<evidence type="ECO:0000313" key="2">
    <source>
        <dbReference type="EMBL" id="PIU28471.1"/>
    </source>
</evidence>
<sequence>MANKTPLTRALTGQALLISVIVPAHNEEAFIGKCLDSLMKQTLNNKFFEVIVVDNASDDKTSKIAKKYPVKVVFEAKKSVVWARQKGAEESSGEIIVSADADTYYPPDWLKTIRANFERNSKLICLVGWIYYSNTPFIFNYFNALNQQVNRLIQKYTKKFPVCYAANLAFKRQALEEIGGYPKYLVELGDQQYLLYKFFHLGEVKIDPKVYCKTSARKLDHIWTNVLLYNGWHRIMGYIVNRLMGKEVIGPTPAIRTTTPPQRSRFWR</sequence>
<dbReference type="Proteomes" id="UP000231669">
    <property type="component" value="Unassembled WGS sequence"/>
</dbReference>
<reference evidence="3" key="1">
    <citation type="submission" date="2017-09" db="EMBL/GenBank/DDBJ databases">
        <title>Depth-based differentiation of microbial function through sediment-hosted aquifers and enrichment of novel symbionts in the deep terrestrial subsurface.</title>
        <authorList>
            <person name="Probst A.J."/>
            <person name="Ladd B."/>
            <person name="Jarett J.K."/>
            <person name="Geller-Mcgrath D.E."/>
            <person name="Sieber C.M.K."/>
            <person name="Emerson J.B."/>
            <person name="Anantharaman K."/>
            <person name="Thomas B.C."/>
            <person name="Malmstrom R."/>
            <person name="Stieglmeier M."/>
            <person name="Klingl A."/>
            <person name="Woyke T."/>
            <person name="Ryan C.M."/>
            <person name="Banfield J.F."/>
        </authorList>
    </citation>
    <scope>NUCLEOTIDE SEQUENCE [LARGE SCALE GENOMIC DNA]</scope>
</reference>